<dbReference type="EMBL" id="KQ417337">
    <property type="protein sequence ID" value="KOF92435.1"/>
    <property type="molecule type" value="Genomic_DNA"/>
</dbReference>
<dbReference type="Gene3D" id="3.90.70.80">
    <property type="match status" value="1"/>
</dbReference>
<dbReference type="EMBL" id="KQ417337">
    <property type="protein sequence ID" value="KOF92434.1"/>
    <property type="molecule type" value="Genomic_DNA"/>
</dbReference>
<accession>A0A0L8HUG8</accession>
<gene>
    <name evidence="1" type="ORF">OCBIM_22006623mg</name>
</gene>
<evidence type="ECO:0000313" key="1">
    <source>
        <dbReference type="EMBL" id="KOF92435.1"/>
    </source>
</evidence>
<name>A0A0L8HUG8_OCTBM</name>
<reference evidence="1" key="1">
    <citation type="submission" date="2015-07" db="EMBL/GenBank/DDBJ databases">
        <title>MeaNS - Measles Nucleotide Surveillance Program.</title>
        <authorList>
            <person name="Tran T."/>
            <person name="Druce J."/>
        </authorList>
    </citation>
    <scope>NUCLEOTIDE SEQUENCE</scope>
    <source>
        <strain evidence="1">UCB-OBI-ISO-001</strain>
        <tissue evidence="1">Gonad</tissue>
    </source>
</reference>
<dbReference type="AlphaFoldDB" id="A0A0L8HUG8"/>
<organism evidence="1">
    <name type="scientific">Octopus bimaculoides</name>
    <name type="common">California two-spotted octopus</name>
    <dbReference type="NCBI Taxonomy" id="37653"/>
    <lineage>
        <taxon>Eukaryota</taxon>
        <taxon>Metazoa</taxon>
        <taxon>Spiralia</taxon>
        <taxon>Lophotrochozoa</taxon>
        <taxon>Mollusca</taxon>
        <taxon>Cephalopoda</taxon>
        <taxon>Coleoidea</taxon>
        <taxon>Octopodiformes</taxon>
        <taxon>Octopoda</taxon>
        <taxon>Incirrata</taxon>
        <taxon>Octopodidae</taxon>
        <taxon>Octopus</taxon>
    </lineage>
</organism>
<protein>
    <submittedName>
        <fullName evidence="1">Uncharacterized protein</fullName>
    </submittedName>
</protein>
<sequence>MDTTTPYQTARNRRGKRKQFTDFIICPTIGRTRIDLSDRTVTYAEVTGVNSLFRVVSKILTGNEDHFLKFRLLLTTFVDIFRNLNFNWHRMNPNTVLKNLSSGKTIDLDVILQALATLLNCRIYLYTNTYPNNYSWLRYDTLLAEKDSDRSTVNRFRSNRLLIFIKTRADKFAIASGVQPFIDLPLPADLRNLL</sequence>
<proteinExistence type="predicted"/>